<dbReference type="Proteomes" id="UP000450000">
    <property type="component" value="Unassembled WGS sequence"/>
</dbReference>
<keyword evidence="2 6" id="KW-0533">Nickel</keyword>
<feature type="binding site" description="via carbamate group" evidence="6 8">
    <location>
        <position position="215"/>
    </location>
    <ligand>
        <name>Ni(2+)</name>
        <dbReference type="ChEBI" id="CHEBI:49786"/>
        <label>2</label>
    </ligand>
</feature>
<dbReference type="InterPro" id="IPR050112">
    <property type="entry name" value="Urease_alpha_subunit"/>
</dbReference>
<dbReference type="HAMAP" id="MF_01953">
    <property type="entry name" value="Urease_alpha"/>
    <property type="match status" value="1"/>
</dbReference>
<dbReference type="InterPro" id="IPR032466">
    <property type="entry name" value="Metal_Hydrolase"/>
</dbReference>
<dbReference type="PROSITE" id="PS01120">
    <property type="entry name" value="UREASE_1"/>
    <property type="match status" value="1"/>
</dbReference>
<feature type="binding site" evidence="6 10">
    <location>
        <position position="217"/>
    </location>
    <ligand>
        <name>substrate</name>
    </ligand>
</feature>
<feature type="active site" description="Proton donor" evidence="6 9">
    <location>
        <position position="318"/>
    </location>
</feature>
<dbReference type="InterPro" id="IPR029754">
    <property type="entry name" value="Urease_Ni-bd"/>
</dbReference>
<accession>A0A6N7KNH8</accession>
<comment type="similarity">
    <text evidence="6 11">Belongs to the metallo-dependent hydrolases superfamily. Urease alpha subunit family.</text>
</comment>
<dbReference type="InterPro" id="IPR017951">
    <property type="entry name" value="Urease_asu_c"/>
</dbReference>
<dbReference type="PANTHER" id="PTHR43440">
    <property type="entry name" value="UREASE"/>
    <property type="match status" value="1"/>
</dbReference>
<evidence type="ECO:0000256" key="2">
    <source>
        <dbReference type="ARBA" id="ARBA00022596"/>
    </source>
</evidence>
<gene>
    <name evidence="6" type="primary">ureC</name>
    <name evidence="13" type="ORF">F7Q99_05115</name>
</gene>
<evidence type="ECO:0000256" key="7">
    <source>
        <dbReference type="PIRSR" id="PIRSR611612-50"/>
    </source>
</evidence>
<organism evidence="13 14">
    <name type="scientific">Streptomyces kaniharaensis</name>
    <dbReference type="NCBI Taxonomy" id="212423"/>
    <lineage>
        <taxon>Bacteria</taxon>
        <taxon>Bacillati</taxon>
        <taxon>Actinomycetota</taxon>
        <taxon>Actinomycetes</taxon>
        <taxon>Kitasatosporales</taxon>
        <taxon>Streptomycetaceae</taxon>
        <taxon>Streptomyces</taxon>
    </lineage>
</organism>
<comment type="PTM">
    <text evidence="6">Carboxylation allows a single lysine to coordinate two nickel ions.</text>
</comment>
<name>A0A6N7KNH8_9ACTN</name>
<dbReference type="Pfam" id="PF00449">
    <property type="entry name" value="Urease_alpha"/>
    <property type="match status" value="1"/>
</dbReference>
<dbReference type="RefSeq" id="WP_153460252.1">
    <property type="nucleotide sequence ID" value="NZ_WBOF01000001.1"/>
</dbReference>
<sequence length="573" mass="59825">MTAISAHDYISVHGLRAGDRIRLGDSGLIVRVESDSQAPGEEFLAGFGKTARDGLHLKAAAVRETCDVVISNVLVIDAVQGIRKTSIGLIDGRIASIGRAGNPDTLDGVDVVVGTGTTIVSGEGLIATAGAIDTHVHLLSPRIMEASLASGVTTIIGQEFGPVWGVGVNSPWALRHAFNAFDAWPVNIGFLGRGSSSDPAPLVEALAEGGASGFKVHEDMGAHTRALDTALRVADEYDVQVALHTDGLNECLSVEDTLKVLEGRTIHAFHIEGCGGGHVPNVLKMAGVPNVIGSSTNPTLPFGRDALGEHFGMIVSAHDLKVDLPGDAAMARDRIRAGTMGAEDVLHDLGVIGITSSDAQGMGRAGETVRRTFAMAGKMKAELGPLDGTGSYGTTESGDDNERVLRYIAKLTINPAIAHGLVHEVGSIEVGKLADLVLWRPDHFGAKPQLVLKAGFPAYGVVGDPNASTDRCEPLVLGPQFGAHGATAADISVAFVAQAAADGAYLDRPADGLPTRRRRVGVRNTRGIGPRDMVRNARIGHVEVNETGLVSLDGSPLRSEPADSVSLSRLYFL</sequence>
<reference evidence="13 14" key="1">
    <citation type="submission" date="2019-09" db="EMBL/GenBank/DDBJ databases">
        <title>Genome Sequences of Streptomyces kaniharaensis ATCC 21070.</title>
        <authorList>
            <person name="Zhu W."/>
            <person name="De Crecy-Lagard V."/>
            <person name="Richards N.G."/>
        </authorList>
    </citation>
    <scope>NUCLEOTIDE SEQUENCE [LARGE SCALE GENOMIC DNA]</scope>
    <source>
        <strain evidence="13 14">SF-557</strain>
    </source>
</reference>
<dbReference type="InterPro" id="IPR011059">
    <property type="entry name" value="Metal-dep_hydrolase_composite"/>
</dbReference>
<protein>
    <recommendedName>
        <fullName evidence="6">Urease subunit alpha</fullName>
        <ecNumber evidence="6">3.5.1.5</ecNumber>
    </recommendedName>
    <alternativeName>
        <fullName evidence="6">Urea amidohydrolase subunit alpha</fullName>
    </alternativeName>
</protein>
<comment type="pathway">
    <text evidence="1 6">Nitrogen metabolism; urea degradation; CO(2) and NH(3) from urea (urease route): step 1/1.</text>
</comment>
<dbReference type="PANTHER" id="PTHR43440:SF1">
    <property type="entry name" value="UREASE"/>
    <property type="match status" value="1"/>
</dbReference>
<dbReference type="PRINTS" id="PR01752">
    <property type="entry name" value="UREASE"/>
</dbReference>
<evidence type="ECO:0000256" key="4">
    <source>
        <dbReference type="ARBA" id="ARBA00022801"/>
    </source>
</evidence>
<dbReference type="AlphaFoldDB" id="A0A6N7KNH8"/>
<proteinExistence type="inferred from homology"/>
<dbReference type="InterPro" id="IPR006680">
    <property type="entry name" value="Amidohydro-rel"/>
</dbReference>
<feature type="binding site" evidence="6 8">
    <location>
        <position position="135"/>
    </location>
    <ligand>
        <name>Ni(2+)</name>
        <dbReference type="ChEBI" id="CHEBI:49786"/>
        <label>1</label>
    </ligand>
</feature>
<feature type="binding site" evidence="6 8">
    <location>
        <position position="270"/>
    </location>
    <ligand>
        <name>Ni(2+)</name>
        <dbReference type="ChEBI" id="CHEBI:49786"/>
        <label>2</label>
    </ligand>
</feature>
<dbReference type="EMBL" id="WBOF01000001">
    <property type="protein sequence ID" value="MQS11684.1"/>
    <property type="molecule type" value="Genomic_DNA"/>
</dbReference>
<dbReference type="NCBIfam" id="NF009686">
    <property type="entry name" value="PRK13207.1"/>
    <property type="match status" value="1"/>
</dbReference>
<dbReference type="Pfam" id="PF01979">
    <property type="entry name" value="Amidohydro_1"/>
    <property type="match status" value="1"/>
</dbReference>
<evidence type="ECO:0000256" key="9">
    <source>
        <dbReference type="PIRSR" id="PIRSR611612-52"/>
    </source>
</evidence>
<dbReference type="Gene3D" id="2.30.40.10">
    <property type="entry name" value="Urease, subunit C, domain 1"/>
    <property type="match status" value="1"/>
</dbReference>
<dbReference type="GO" id="GO:0005737">
    <property type="term" value="C:cytoplasm"/>
    <property type="evidence" value="ECO:0007669"/>
    <property type="project" value="UniProtKB-SubCell"/>
</dbReference>
<dbReference type="InterPro" id="IPR011612">
    <property type="entry name" value="Urease_alpha_N_dom"/>
</dbReference>
<evidence type="ECO:0000256" key="1">
    <source>
        <dbReference type="ARBA" id="ARBA00004897"/>
    </source>
</evidence>
<comment type="subcellular location">
    <subcellularLocation>
        <location evidence="6 10">Cytoplasm</location>
    </subcellularLocation>
</comment>
<dbReference type="OrthoDB" id="9802793at2"/>
<dbReference type="GO" id="GO:0016151">
    <property type="term" value="F:nickel cation binding"/>
    <property type="evidence" value="ECO:0007669"/>
    <property type="project" value="UniProtKB-UniRule"/>
</dbReference>
<dbReference type="InterPro" id="IPR005848">
    <property type="entry name" value="Urease_asu"/>
</dbReference>
<evidence type="ECO:0000313" key="14">
    <source>
        <dbReference type="Proteomes" id="UP000450000"/>
    </source>
</evidence>
<dbReference type="EC" id="3.5.1.5" evidence="6"/>
<keyword evidence="3 6" id="KW-0479">Metal-binding</keyword>
<comment type="caution">
    <text evidence="13">The sequence shown here is derived from an EMBL/GenBank/DDBJ whole genome shotgun (WGS) entry which is preliminary data.</text>
</comment>
<keyword evidence="6 10" id="KW-0963">Cytoplasm</keyword>
<feature type="binding site" evidence="6 8">
    <location>
        <position position="358"/>
    </location>
    <ligand>
        <name>Ni(2+)</name>
        <dbReference type="ChEBI" id="CHEBI:49786"/>
        <label>1</label>
    </ligand>
</feature>
<evidence type="ECO:0000313" key="13">
    <source>
        <dbReference type="EMBL" id="MQS11684.1"/>
    </source>
</evidence>
<dbReference type="GO" id="GO:0043419">
    <property type="term" value="P:urea catabolic process"/>
    <property type="evidence" value="ECO:0007669"/>
    <property type="project" value="UniProtKB-UniRule"/>
</dbReference>
<comment type="subunit">
    <text evidence="6">May form a heterohexamer of 3 UreC (alpha) and 3 UreAB (gamma/beta) subunits. May also form a heterotrimer of UreA (gamma), UreB (beta) and UreC (alpha) subunits. Three heterotrimers associate to form the active enzyme.</text>
</comment>
<evidence type="ECO:0000256" key="6">
    <source>
        <dbReference type="HAMAP-Rule" id="MF_01953"/>
    </source>
</evidence>
<comment type="PTM">
    <text evidence="7">Carbamylation allows a single lysine to coordinate two nickel ions.</text>
</comment>
<evidence type="ECO:0000256" key="3">
    <source>
        <dbReference type="ARBA" id="ARBA00022723"/>
    </source>
</evidence>
<dbReference type="UniPathway" id="UPA00258">
    <property type="reaction ID" value="UER00370"/>
</dbReference>
<feature type="domain" description="Urease" evidence="12">
    <location>
        <begin position="130"/>
        <end position="573"/>
    </location>
</feature>
<dbReference type="PROSITE" id="PS51368">
    <property type="entry name" value="UREASE_3"/>
    <property type="match status" value="1"/>
</dbReference>
<keyword evidence="14" id="KW-1185">Reference proteome</keyword>
<comment type="catalytic activity">
    <reaction evidence="5 6">
        <text>urea + 2 H2O + H(+) = hydrogencarbonate + 2 NH4(+)</text>
        <dbReference type="Rhea" id="RHEA:20557"/>
        <dbReference type="ChEBI" id="CHEBI:15377"/>
        <dbReference type="ChEBI" id="CHEBI:15378"/>
        <dbReference type="ChEBI" id="CHEBI:16199"/>
        <dbReference type="ChEBI" id="CHEBI:17544"/>
        <dbReference type="ChEBI" id="CHEBI:28938"/>
        <dbReference type="EC" id="3.5.1.5"/>
    </reaction>
</comment>
<dbReference type="Gene3D" id="3.20.20.140">
    <property type="entry name" value="Metal-dependent hydrolases"/>
    <property type="match status" value="1"/>
</dbReference>
<comment type="cofactor">
    <cofactor evidence="6 8">
        <name>Ni cation</name>
        <dbReference type="ChEBI" id="CHEBI:25516"/>
    </cofactor>
    <text evidence="6 8">Binds 2 nickel ions per subunit.</text>
</comment>
<keyword evidence="4 6" id="KW-0378">Hydrolase</keyword>
<feature type="binding site" evidence="6 8">
    <location>
        <position position="244"/>
    </location>
    <ligand>
        <name>Ni(2+)</name>
        <dbReference type="ChEBI" id="CHEBI:49786"/>
        <label>2</label>
    </ligand>
</feature>
<feature type="modified residue" description="N6-carboxylysine" evidence="6 7">
    <location>
        <position position="215"/>
    </location>
</feature>
<dbReference type="SUPFAM" id="SSF51338">
    <property type="entry name" value="Composite domain of metallo-dependent hydrolases"/>
    <property type="match status" value="1"/>
</dbReference>
<evidence type="ECO:0000259" key="12">
    <source>
        <dbReference type="PROSITE" id="PS51368"/>
    </source>
</evidence>
<feature type="binding site" description="via carbamate group" evidence="6 8">
    <location>
        <position position="215"/>
    </location>
    <ligand>
        <name>Ni(2+)</name>
        <dbReference type="ChEBI" id="CHEBI:49786"/>
        <label>1</label>
    </ligand>
</feature>
<dbReference type="SUPFAM" id="SSF51556">
    <property type="entry name" value="Metallo-dependent hydrolases"/>
    <property type="match status" value="1"/>
</dbReference>
<evidence type="ECO:0000256" key="11">
    <source>
        <dbReference type="RuleBase" id="RU004158"/>
    </source>
</evidence>
<evidence type="ECO:0000256" key="8">
    <source>
        <dbReference type="PIRSR" id="PIRSR611612-51"/>
    </source>
</evidence>
<evidence type="ECO:0000256" key="10">
    <source>
        <dbReference type="PROSITE-ProRule" id="PRU00700"/>
    </source>
</evidence>
<dbReference type="GO" id="GO:0009039">
    <property type="term" value="F:urease activity"/>
    <property type="evidence" value="ECO:0007669"/>
    <property type="project" value="UniProtKB-UniRule"/>
</dbReference>
<evidence type="ECO:0000256" key="5">
    <source>
        <dbReference type="ARBA" id="ARBA00047778"/>
    </source>
</evidence>
<feature type="binding site" evidence="6 8">
    <location>
        <position position="137"/>
    </location>
    <ligand>
        <name>Ni(2+)</name>
        <dbReference type="ChEBI" id="CHEBI:49786"/>
        <label>1</label>
    </ligand>
</feature>